<reference evidence="2" key="1">
    <citation type="submission" date="2020-11" db="EMBL/GenBank/DDBJ databases">
        <authorList>
            <consortium name="DOE Joint Genome Institute"/>
            <person name="Ahrendt S."/>
            <person name="Riley R."/>
            <person name="Andreopoulos W."/>
            <person name="Labutti K."/>
            <person name="Pangilinan J."/>
            <person name="Ruiz-Duenas F.J."/>
            <person name="Barrasa J.M."/>
            <person name="Sanchez-Garcia M."/>
            <person name="Camarero S."/>
            <person name="Miyauchi S."/>
            <person name="Serrano A."/>
            <person name="Linde D."/>
            <person name="Babiker R."/>
            <person name="Drula E."/>
            <person name="Ayuso-Fernandez I."/>
            <person name="Pacheco R."/>
            <person name="Padilla G."/>
            <person name="Ferreira P."/>
            <person name="Barriuso J."/>
            <person name="Kellner H."/>
            <person name="Castanera R."/>
            <person name="Alfaro M."/>
            <person name="Ramirez L."/>
            <person name="Pisabarro A.G."/>
            <person name="Kuo A."/>
            <person name="Tritt A."/>
            <person name="Lipzen A."/>
            <person name="He G."/>
            <person name="Yan M."/>
            <person name="Ng V."/>
            <person name="Cullen D."/>
            <person name="Martin F."/>
            <person name="Rosso M.-N."/>
            <person name="Henrissat B."/>
            <person name="Hibbett D."/>
            <person name="Martinez A.T."/>
            <person name="Grigoriev I.V."/>
        </authorList>
    </citation>
    <scope>NUCLEOTIDE SEQUENCE</scope>
    <source>
        <strain evidence="2">AH 40177</strain>
    </source>
</reference>
<sequence>MPCEPPLAFSSRTRRMSNFGGDSMYRMRSPSAAESSCSDDSSYSSATSSSDSIRTISASSSSSSLCEQSFYPERYSEPKYGKPGTRHVLLRGRNANVPLLYRHNEKKTSGTRRRETGQDFDYEPTESPQRPKKQKTKSSEQLEAEEIRMLKRKAELEEDCLLDASRMRPDRVWCIPCNKYIQIDSRRQYYATLWYKHRGKRHAGESSRLSGAPEYSDMDVDSEGPRATSPPAIDDAFASMILADMYSKANGLRLLSLAAAASG</sequence>
<dbReference type="OrthoDB" id="2855464at2759"/>
<accession>A0A9P5Q282</accession>
<feature type="compositionally biased region" description="Low complexity" evidence="1">
    <location>
        <begin position="29"/>
        <end position="64"/>
    </location>
</feature>
<evidence type="ECO:0000256" key="1">
    <source>
        <dbReference type="SAM" id="MobiDB-lite"/>
    </source>
</evidence>
<dbReference type="AlphaFoldDB" id="A0A9P5Q282"/>
<protein>
    <submittedName>
        <fullName evidence="2">Uncharacterized protein</fullName>
    </submittedName>
</protein>
<feature type="region of interest" description="Disordered" evidence="1">
    <location>
        <begin position="1"/>
        <end position="68"/>
    </location>
</feature>
<feature type="compositionally biased region" description="Basic and acidic residues" evidence="1">
    <location>
        <begin position="102"/>
        <end position="117"/>
    </location>
</feature>
<proteinExistence type="predicted"/>
<evidence type="ECO:0000313" key="2">
    <source>
        <dbReference type="EMBL" id="KAF9077009.1"/>
    </source>
</evidence>
<evidence type="ECO:0000313" key="3">
    <source>
        <dbReference type="Proteomes" id="UP000772434"/>
    </source>
</evidence>
<feature type="region of interest" description="Disordered" evidence="1">
    <location>
        <begin position="99"/>
        <end position="143"/>
    </location>
</feature>
<dbReference type="EMBL" id="JADNRY010000005">
    <property type="protein sequence ID" value="KAF9077009.1"/>
    <property type="molecule type" value="Genomic_DNA"/>
</dbReference>
<dbReference type="Proteomes" id="UP000772434">
    <property type="component" value="Unassembled WGS sequence"/>
</dbReference>
<organism evidence="2 3">
    <name type="scientific">Rhodocollybia butyracea</name>
    <dbReference type="NCBI Taxonomy" id="206335"/>
    <lineage>
        <taxon>Eukaryota</taxon>
        <taxon>Fungi</taxon>
        <taxon>Dikarya</taxon>
        <taxon>Basidiomycota</taxon>
        <taxon>Agaricomycotina</taxon>
        <taxon>Agaricomycetes</taxon>
        <taxon>Agaricomycetidae</taxon>
        <taxon>Agaricales</taxon>
        <taxon>Marasmiineae</taxon>
        <taxon>Omphalotaceae</taxon>
        <taxon>Rhodocollybia</taxon>
    </lineage>
</organism>
<feature type="region of interest" description="Disordered" evidence="1">
    <location>
        <begin position="202"/>
        <end position="229"/>
    </location>
</feature>
<name>A0A9P5Q282_9AGAR</name>
<comment type="caution">
    <text evidence="2">The sequence shown here is derived from an EMBL/GenBank/DDBJ whole genome shotgun (WGS) entry which is preliminary data.</text>
</comment>
<gene>
    <name evidence="2" type="ORF">BDP27DRAFT_1398020</name>
</gene>
<keyword evidence="3" id="KW-1185">Reference proteome</keyword>